<dbReference type="PANTHER" id="PTHR41391:SF1">
    <property type="entry name" value="RESTRICTION OF TELOMERE CAPPING PROTEIN 4"/>
    <property type="match status" value="1"/>
</dbReference>
<feature type="compositionally biased region" description="Basic and acidic residues" evidence="9">
    <location>
        <begin position="229"/>
        <end position="239"/>
    </location>
</feature>
<comment type="caution">
    <text evidence="11">The sequence shown here is derived from an EMBL/GenBank/DDBJ whole genome shotgun (WGS) entry which is preliminary data.</text>
</comment>
<gene>
    <name evidence="11" type="ORF">M231_01286</name>
</gene>
<dbReference type="Proteomes" id="UP000289152">
    <property type="component" value="Unassembled WGS sequence"/>
</dbReference>
<reference evidence="11 12" key="1">
    <citation type="submission" date="2016-06" db="EMBL/GenBank/DDBJ databases">
        <title>Evolution of pathogenesis and genome organization in the Tremellales.</title>
        <authorList>
            <person name="Cuomo C."/>
            <person name="Litvintseva A."/>
            <person name="Heitman J."/>
            <person name="Chen Y."/>
            <person name="Sun S."/>
            <person name="Springer D."/>
            <person name="Dromer F."/>
            <person name="Young S."/>
            <person name="Zeng Q."/>
            <person name="Chapman S."/>
            <person name="Gujja S."/>
            <person name="Saif S."/>
            <person name="Birren B."/>
        </authorList>
    </citation>
    <scope>NUCLEOTIDE SEQUENCE [LARGE SCALE GENOMIC DNA]</scope>
    <source>
        <strain evidence="11 12">ATCC 28783</strain>
    </source>
</reference>
<feature type="compositionally biased region" description="Low complexity" evidence="9">
    <location>
        <begin position="257"/>
        <end position="274"/>
    </location>
</feature>
<evidence type="ECO:0000256" key="1">
    <source>
        <dbReference type="ARBA" id="ARBA00002738"/>
    </source>
</evidence>
<evidence type="ECO:0000256" key="8">
    <source>
        <dbReference type="SAM" id="Coils"/>
    </source>
</evidence>
<evidence type="ECO:0000256" key="6">
    <source>
        <dbReference type="ARBA" id="ARBA00022490"/>
    </source>
</evidence>
<feature type="compositionally biased region" description="Gly residues" evidence="9">
    <location>
        <begin position="137"/>
        <end position="156"/>
    </location>
</feature>
<dbReference type="Pfam" id="PF14474">
    <property type="entry name" value="RTC4"/>
    <property type="match status" value="1"/>
</dbReference>
<evidence type="ECO:0000313" key="12">
    <source>
        <dbReference type="Proteomes" id="UP000289152"/>
    </source>
</evidence>
<evidence type="ECO:0000256" key="7">
    <source>
        <dbReference type="ARBA" id="ARBA00023242"/>
    </source>
</evidence>
<dbReference type="InterPro" id="IPR039024">
    <property type="entry name" value="RTC4"/>
</dbReference>
<dbReference type="GO" id="GO:0005634">
    <property type="term" value="C:nucleus"/>
    <property type="evidence" value="ECO:0007669"/>
    <property type="project" value="UniProtKB-SubCell"/>
</dbReference>
<dbReference type="SMART" id="SM01312">
    <property type="entry name" value="RTC4"/>
    <property type="match status" value="1"/>
</dbReference>
<dbReference type="InterPro" id="IPR028094">
    <property type="entry name" value="RTC4_C"/>
</dbReference>
<dbReference type="GO" id="GO:0005737">
    <property type="term" value="C:cytoplasm"/>
    <property type="evidence" value="ECO:0007669"/>
    <property type="project" value="UniProtKB-SubCell"/>
</dbReference>
<dbReference type="InParanoid" id="A0A4Q1BTI1"/>
<evidence type="ECO:0000256" key="9">
    <source>
        <dbReference type="SAM" id="MobiDB-lite"/>
    </source>
</evidence>
<dbReference type="EMBL" id="SDIL01000009">
    <property type="protein sequence ID" value="RXK41381.1"/>
    <property type="molecule type" value="Genomic_DNA"/>
</dbReference>
<dbReference type="OrthoDB" id="128308at2759"/>
<comment type="subcellular location">
    <subcellularLocation>
        <location evidence="3">Cytoplasm</location>
    </subcellularLocation>
    <subcellularLocation>
        <location evidence="2">Nucleus</location>
    </subcellularLocation>
</comment>
<sequence length="879" mass="98206">MPIDSPRRYLAPTKINGVTTPSMVSLTLNSAKKGKRRESGDSDELNIRPTSSSRQSSQTSQADRTDKIVRSKVRESVKMSQSGNKVGSTQGGKISASQNDGENVNMSQTGVRKTGKDQPGHMRTGGSDATNQKMTRGGSGGGSSQGGVRGGSNGDGRGYRNQNTRTNSLNFKGRHQPPKRNDFYIPTVQAASKVNEQAVITTSRADSVLNNGTKKEKKRLEIPSTANLHRPERRPEFRKRAPSPSLTSSQPVKKRSTSPTLTSSQSSSTAGISTVVKKSIDFRKDIAGGSKVEKSRPIGKDVRGRDRDGGGKEEEREKARDELPVRTAEKEMKVIGKPTAANMSNEAPRADDERNAKVKKKSKQQSKSEDDREKENRYDRTSREASEFFAAETAQKIQAIKAVEAEIYKRSAEADAFFEDLKKNSEQQREADRRLREQKEVLDRATRAISPVSPMPEDFSVEYDGINELSEEESKYCETFVHKTNLCHYCDKPLPLKPSKYLTDLIKRISRISTLHPTLRNPDARKAPWQQTIELCAQHHAEITVIPLGLRAGYPSTIDFLRMDQRLEDGWIWERILIIIREPKFSKVFNRELEEIEKVGKTRWGMRKETPEGMKGIIPGYYGSLGRAILNRHFRYLFKWYSSSLIDPHGDLWAPLSTNDFITHVLIPETAILLIMLDQESSDKVNMNFAAAYDHASKVREQSSEYGRWRFREEGSEAEKVLISLDETLKNKRRRLKKLFSKTSSTTSEGPLVDSMSSDKISGPSRSSIIDPSNSLSKPSKSSSFRKETKEKVVVISDDESTSTSTAPTTNGPTTPPTVSVRMKSNDEVLVPNSDDVPVMSQESKKDGSDDEFDTLWNSQLERDVLAIEKGAMGSGRER</sequence>
<feature type="compositionally biased region" description="Basic and acidic residues" evidence="9">
    <location>
        <begin position="366"/>
        <end position="384"/>
    </location>
</feature>
<evidence type="ECO:0000313" key="11">
    <source>
        <dbReference type="EMBL" id="RXK41381.1"/>
    </source>
</evidence>
<feature type="compositionally biased region" description="Basic and acidic residues" evidence="9">
    <location>
        <begin position="278"/>
        <end position="334"/>
    </location>
</feature>
<keyword evidence="7" id="KW-0539">Nucleus</keyword>
<proteinExistence type="inferred from homology"/>
<name>A0A4Q1BTI1_TREME</name>
<evidence type="ECO:0000256" key="5">
    <source>
        <dbReference type="ARBA" id="ARBA00015162"/>
    </source>
</evidence>
<feature type="compositionally biased region" description="Low complexity" evidence="9">
    <location>
        <begin position="802"/>
        <end position="820"/>
    </location>
</feature>
<comment type="similarity">
    <text evidence="4">Belongs to the RTC4 family.</text>
</comment>
<feature type="coiled-coil region" evidence="8">
    <location>
        <begin position="418"/>
        <end position="448"/>
    </location>
</feature>
<dbReference type="VEuPathDB" id="FungiDB:TREMEDRAFT_57076"/>
<feature type="compositionally biased region" description="Polar residues" evidence="9">
    <location>
        <begin position="161"/>
        <end position="170"/>
    </location>
</feature>
<accession>A0A4Q1BTI1</accession>
<keyword evidence="8" id="KW-0175">Coiled coil</keyword>
<keyword evidence="6" id="KW-0963">Cytoplasm</keyword>
<feature type="region of interest" description="Disordered" evidence="9">
    <location>
        <begin position="742"/>
        <end position="853"/>
    </location>
</feature>
<evidence type="ECO:0000256" key="3">
    <source>
        <dbReference type="ARBA" id="ARBA00004496"/>
    </source>
</evidence>
<feature type="compositionally biased region" description="Polar residues" evidence="9">
    <location>
        <begin position="755"/>
        <end position="771"/>
    </location>
</feature>
<evidence type="ECO:0000259" key="10">
    <source>
        <dbReference type="SMART" id="SM01312"/>
    </source>
</evidence>
<feature type="region of interest" description="Disordered" evidence="9">
    <location>
        <begin position="28"/>
        <end position="185"/>
    </location>
</feature>
<evidence type="ECO:0000256" key="2">
    <source>
        <dbReference type="ARBA" id="ARBA00004123"/>
    </source>
</evidence>
<comment type="function">
    <text evidence="1">May be involved in a process influencing telomere capping.</text>
</comment>
<feature type="compositionally biased region" description="Basic and acidic residues" evidence="9">
    <location>
        <begin position="63"/>
        <end position="77"/>
    </location>
</feature>
<organism evidence="11 12">
    <name type="scientific">Tremella mesenterica</name>
    <name type="common">Jelly fungus</name>
    <dbReference type="NCBI Taxonomy" id="5217"/>
    <lineage>
        <taxon>Eukaryota</taxon>
        <taxon>Fungi</taxon>
        <taxon>Dikarya</taxon>
        <taxon>Basidiomycota</taxon>
        <taxon>Agaricomycotina</taxon>
        <taxon>Tremellomycetes</taxon>
        <taxon>Tremellales</taxon>
        <taxon>Tremellaceae</taxon>
        <taxon>Tremella</taxon>
    </lineage>
</organism>
<feature type="compositionally biased region" description="Low complexity" evidence="9">
    <location>
        <begin position="50"/>
        <end position="61"/>
    </location>
</feature>
<evidence type="ECO:0000256" key="4">
    <source>
        <dbReference type="ARBA" id="ARBA00009461"/>
    </source>
</evidence>
<feature type="compositionally biased region" description="Low complexity" evidence="9">
    <location>
        <begin position="772"/>
        <end position="783"/>
    </location>
</feature>
<feature type="region of interest" description="Disordered" evidence="9">
    <location>
        <begin position="197"/>
        <end position="384"/>
    </location>
</feature>
<dbReference type="STRING" id="5217.A0A4Q1BTI1"/>
<dbReference type="PANTHER" id="PTHR41391">
    <property type="entry name" value="RESTRICTION OF TELOMERE CAPPING PROTEIN 4"/>
    <property type="match status" value="1"/>
</dbReference>
<feature type="compositionally biased region" description="Polar residues" evidence="9">
    <location>
        <begin position="197"/>
        <end position="212"/>
    </location>
</feature>
<feature type="compositionally biased region" description="Polar residues" evidence="9">
    <location>
        <begin position="78"/>
        <end position="111"/>
    </location>
</feature>
<protein>
    <recommendedName>
        <fullName evidence="5">Restriction of telomere capping protein 4</fullName>
    </recommendedName>
</protein>
<dbReference type="AlphaFoldDB" id="A0A4Q1BTI1"/>
<feature type="domain" description="Restriction of telomere capping protein 4 C-terminal" evidence="10">
    <location>
        <begin position="576"/>
        <end position="713"/>
    </location>
</feature>
<keyword evidence="12" id="KW-1185">Reference proteome</keyword>